<dbReference type="Pfam" id="PF13302">
    <property type="entry name" value="Acetyltransf_3"/>
    <property type="match status" value="1"/>
</dbReference>
<dbReference type="InterPro" id="IPR000182">
    <property type="entry name" value="GNAT_dom"/>
</dbReference>
<keyword evidence="3" id="KW-1185">Reference proteome</keyword>
<protein>
    <submittedName>
        <fullName evidence="2">GNAT family protein</fullName>
    </submittedName>
</protein>
<organism evidence="2 3">
    <name type="scientific">Microbacterium awajiense</name>
    <dbReference type="NCBI Taxonomy" id="415214"/>
    <lineage>
        <taxon>Bacteria</taxon>
        <taxon>Bacillati</taxon>
        <taxon>Actinomycetota</taxon>
        <taxon>Actinomycetes</taxon>
        <taxon>Micrococcales</taxon>
        <taxon>Microbacteriaceae</taxon>
        <taxon>Microbacterium</taxon>
    </lineage>
</organism>
<dbReference type="Proteomes" id="UP001501697">
    <property type="component" value="Unassembled WGS sequence"/>
</dbReference>
<accession>A0ABP7ARC8</accession>
<dbReference type="InterPro" id="IPR016181">
    <property type="entry name" value="Acyl_CoA_acyltransferase"/>
</dbReference>
<dbReference type="PROSITE" id="PS51186">
    <property type="entry name" value="GNAT"/>
    <property type="match status" value="1"/>
</dbReference>
<name>A0ABP7ARC8_9MICO</name>
<comment type="caution">
    <text evidence="2">The sequence shown here is derived from an EMBL/GenBank/DDBJ whole genome shotgun (WGS) entry which is preliminary data.</text>
</comment>
<dbReference type="SUPFAM" id="SSF55729">
    <property type="entry name" value="Acyl-CoA N-acyltransferases (Nat)"/>
    <property type="match status" value="1"/>
</dbReference>
<dbReference type="EMBL" id="BAAAYU010000005">
    <property type="protein sequence ID" value="GAA3638336.1"/>
    <property type="molecule type" value="Genomic_DNA"/>
</dbReference>
<dbReference type="PANTHER" id="PTHR43441">
    <property type="entry name" value="RIBOSOMAL-PROTEIN-SERINE ACETYLTRANSFERASE"/>
    <property type="match status" value="1"/>
</dbReference>
<dbReference type="InterPro" id="IPR051908">
    <property type="entry name" value="Ribosomal_N-acetyltransferase"/>
</dbReference>
<proteinExistence type="predicted"/>
<feature type="domain" description="N-acetyltransferase" evidence="1">
    <location>
        <begin position="18"/>
        <end position="188"/>
    </location>
</feature>
<dbReference type="PANTHER" id="PTHR43441:SF11">
    <property type="entry name" value="RIBOSOMAL-PROTEIN-SERINE ACETYLTRANSFERASE"/>
    <property type="match status" value="1"/>
</dbReference>
<evidence type="ECO:0000313" key="2">
    <source>
        <dbReference type="EMBL" id="GAA3638336.1"/>
    </source>
</evidence>
<reference evidence="3" key="1">
    <citation type="journal article" date="2019" name="Int. J. Syst. Evol. Microbiol.">
        <title>The Global Catalogue of Microorganisms (GCM) 10K type strain sequencing project: providing services to taxonomists for standard genome sequencing and annotation.</title>
        <authorList>
            <consortium name="The Broad Institute Genomics Platform"/>
            <consortium name="The Broad Institute Genome Sequencing Center for Infectious Disease"/>
            <person name="Wu L."/>
            <person name="Ma J."/>
        </authorList>
    </citation>
    <scope>NUCLEOTIDE SEQUENCE [LARGE SCALE GENOMIC DNA]</scope>
    <source>
        <strain evidence="3">JCM 16544</strain>
    </source>
</reference>
<evidence type="ECO:0000259" key="1">
    <source>
        <dbReference type="PROSITE" id="PS51186"/>
    </source>
</evidence>
<evidence type="ECO:0000313" key="3">
    <source>
        <dbReference type="Proteomes" id="UP001501697"/>
    </source>
</evidence>
<gene>
    <name evidence="2" type="ORF">GCM10022200_22150</name>
</gene>
<dbReference type="Gene3D" id="3.40.630.30">
    <property type="match status" value="1"/>
</dbReference>
<sequence length="195" mass="22455">MFAVPLPWDFQPLASDRIRLDLLRDDDLDDLYAMQSDPDVCRYLLYEARTREQVTEVLARDRAATRLAERGDFVQPAIRDVDGRFLGTMYFELHSIDDRTAEIGWILPPASRGRGYAGEAAALLLELAFGELGLHRVFAELDPRNGASVRVCERLGMRHEGHFIEHMWLKGEWTDTGHYAILEREWCARPVSPRR</sequence>